<accession>A0A6C0DRP5</accession>
<reference evidence="1" key="1">
    <citation type="journal article" date="2020" name="Nature">
        <title>Giant virus diversity and host interactions through global metagenomics.</title>
        <authorList>
            <person name="Schulz F."/>
            <person name="Roux S."/>
            <person name="Paez-Espino D."/>
            <person name="Jungbluth S."/>
            <person name="Walsh D.A."/>
            <person name="Denef V.J."/>
            <person name="McMahon K.D."/>
            <person name="Konstantinidis K.T."/>
            <person name="Eloe-Fadrosh E.A."/>
            <person name="Kyrpides N.C."/>
            <person name="Woyke T."/>
        </authorList>
    </citation>
    <scope>NUCLEOTIDE SEQUENCE</scope>
    <source>
        <strain evidence="1">GVMAG-M-3300023174-49</strain>
    </source>
</reference>
<dbReference type="EMBL" id="MN739662">
    <property type="protein sequence ID" value="QHT19124.1"/>
    <property type="molecule type" value="Genomic_DNA"/>
</dbReference>
<evidence type="ECO:0000313" key="1">
    <source>
        <dbReference type="EMBL" id="QHT19124.1"/>
    </source>
</evidence>
<protein>
    <submittedName>
        <fullName evidence="1">Uncharacterized protein</fullName>
    </submittedName>
</protein>
<organism evidence="1">
    <name type="scientific">viral metagenome</name>
    <dbReference type="NCBI Taxonomy" id="1070528"/>
    <lineage>
        <taxon>unclassified sequences</taxon>
        <taxon>metagenomes</taxon>
        <taxon>organismal metagenomes</taxon>
    </lineage>
</organism>
<proteinExistence type="predicted"/>
<dbReference type="AlphaFoldDB" id="A0A6C0DRP5"/>
<sequence length="95" mass="11761">MNQQYISRLPREIQILIGEYNVDHRKIMNWVLHDIRKISHFQSFYWTLREIECMEYCDMCNRFLSGPVFTFRCSYNYKFCSSVCIEQSEWYNSYN</sequence>
<name>A0A6C0DRP5_9ZZZZ</name>